<dbReference type="OrthoDB" id="3553348at2759"/>
<dbReference type="EMBL" id="JAFJYH010000010">
    <property type="protein sequence ID" value="KAG4425467.1"/>
    <property type="molecule type" value="Genomic_DNA"/>
</dbReference>
<sequence length="234" mass="26235">MSSSQPPPKRQRRDRDSITGETDGIDFLFGQQFAISLLTASERIAFSYQITLEEALQELRRFLVLKVFVSDKDSNKLDPTPLMNAVLDTQMYANLQTALGVTIHHAPSNMDVCAFHDIRIAAMEGLYKGFFKTDPIGPAPPRLDNLQLNDGLRKEISLKIQIIAGKRVPITISSRATVRQLKSAIQDKEDIPIDQMRLLNVPMGGHVLQNDLMLEQYGIHDGQIIPLWLRLAGC</sequence>
<name>A0A8H8BVJ6_9HELO</name>
<dbReference type="InterPro" id="IPR029071">
    <property type="entry name" value="Ubiquitin-like_domsf"/>
</dbReference>
<protein>
    <recommendedName>
        <fullName evidence="1">Ubiquitin-like domain-containing protein</fullName>
    </recommendedName>
</protein>
<gene>
    <name evidence="2" type="ORF">IFR04_001386</name>
</gene>
<feature type="domain" description="Ubiquitin-like" evidence="1">
    <location>
        <begin position="156"/>
        <end position="234"/>
    </location>
</feature>
<dbReference type="SUPFAM" id="SSF54236">
    <property type="entry name" value="Ubiquitin-like"/>
    <property type="match status" value="1"/>
</dbReference>
<evidence type="ECO:0000313" key="2">
    <source>
        <dbReference type="EMBL" id="KAG4425467.1"/>
    </source>
</evidence>
<keyword evidence="3" id="KW-1185">Reference proteome</keyword>
<dbReference type="CDD" id="cd17039">
    <property type="entry name" value="Ubl_ubiquitin_like"/>
    <property type="match status" value="1"/>
</dbReference>
<dbReference type="Gene3D" id="3.10.20.90">
    <property type="entry name" value="Phosphatidylinositol 3-kinase Catalytic Subunit, Chain A, domain 1"/>
    <property type="match status" value="1"/>
</dbReference>
<organism evidence="2 3">
    <name type="scientific">Cadophora malorum</name>
    <dbReference type="NCBI Taxonomy" id="108018"/>
    <lineage>
        <taxon>Eukaryota</taxon>
        <taxon>Fungi</taxon>
        <taxon>Dikarya</taxon>
        <taxon>Ascomycota</taxon>
        <taxon>Pezizomycotina</taxon>
        <taxon>Leotiomycetes</taxon>
        <taxon>Helotiales</taxon>
        <taxon>Ploettnerulaceae</taxon>
        <taxon>Cadophora</taxon>
    </lineage>
</organism>
<evidence type="ECO:0000313" key="3">
    <source>
        <dbReference type="Proteomes" id="UP000664132"/>
    </source>
</evidence>
<reference evidence="2" key="1">
    <citation type="submission" date="2021-02" db="EMBL/GenBank/DDBJ databases">
        <title>Genome sequence Cadophora malorum strain M34.</title>
        <authorList>
            <person name="Stefanovic E."/>
            <person name="Vu D."/>
            <person name="Scully C."/>
            <person name="Dijksterhuis J."/>
            <person name="Roader J."/>
            <person name="Houbraken J."/>
        </authorList>
    </citation>
    <scope>NUCLEOTIDE SEQUENCE</scope>
    <source>
        <strain evidence="2">M34</strain>
    </source>
</reference>
<evidence type="ECO:0000259" key="1">
    <source>
        <dbReference type="PROSITE" id="PS50053"/>
    </source>
</evidence>
<dbReference type="AlphaFoldDB" id="A0A8H8BVJ6"/>
<accession>A0A8H8BVJ6</accession>
<dbReference type="Pfam" id="PF00240">
    <property type="entry name" value="ubiquitin"/>
    <property type="match status" value="1"/>
</dbReference>
<dbReference type="SMART" id="SM00213">
    <property type="entry name" value="UBQ"/>
    <property type="match status" value="1"/>
</dbReference>
<dbReference type="PROSITE" id="PS50053">
    <property type="entry name" value="UBIQUITIN_2"/>
    <property type="match status" value="1"/>
</dbReference>
<comment type="caution">
    <text evidence="2">The sequence shown here is derived from an EMBL/GenBank/DDBJ whole genome shotgun (WGS) entry which is preliminary data.</text>
</comment>
<dbReference type="Proteomes" id="UP000664132">
    <property type="component" value="Unassembled WGS sequence"/>
</dbReference>
<dbReference type="InterPro" id="IPR000626">
    <property type="entry name" value="Ubiquitin-like_dom"/>
</dbReference>
<proteinExistence type="predicted"/>